<comment type="domain">
    <text evidence="5">The QLQ domain and WRC domain may be involved in protein-protein interaction and DNA-binding, respectively.</text>
</comment>
<name>A0AA38ZTY3_VITRO</name>
<dbReference type="InterPro" id="IPR014977">
    <property type="entry name" value="WRC_dom"/>
</dbReference>
<dbReference type="GO" id="GO:0005634">
    <property type="term" value="C:nucleus"/>
    <property type="evidence" value="ECO:0007669"/>
    <property type="project" value="UniProtKB-SubCell"/>
</dbReference>
<evidence type="ECO:0000256" key="4">
    <source>
        <dbReference type="PROSITE-ProRule" id="PRU01002"/>
    </source>
</evidence>
<dbReference type="Pfam" id="PF08879">
    <property type="entry name" value="WRC"/>
    <property type="match status" value="1"/>
</dbReference>
<dbReference type="Pfam" id="PF08880">
    <property type="entry name" value="QLQ"/>
    <property type="match status" value="1"/>
</dbReference>
<keyword evidence="7" id="KW-0472">Membrane</keyword>
<comment type="function">
    <text evidence="5">Transcription activator.</text>
</comment>
<evidence type="ECO:0000256" key="6">
    <source>
        <dbReference type="SAM" id="MobiDB-lite"/>
    </source>
</evidence>
<dbReference type="InterPro" id="IPR031137">
    <property type="entry name" value="GRF"/>
</dbReference>
<gene>
    <name evidence="10" type="ORF">PVL29_010591</name>
</gene>
<keyword evidence="7" id="KW-1133">Transmembrane helix</keyword>
<dbReference type="AlphaFoldDB" id="A0AA38ZTY3"/>
<organism evidence="10 11">
    <name type="scientific">Vitis rotundifolia</name>
    <name type="common">Muscadine grape</name>
    <dbReference type="NCBI Taxonomy" id="103349"/>
    <lineage>
        <taxon>Eukaryota</taxon>
        <taxon>Viridiplantae</taxon>
        <taxon>Streptophyta</taxon>
        <taxon>Embryophyta</taxon>
        <taxon>Tracheophyta</taxon>
        <taxon>Spermatophyta</taxon>
        <taxon>Magnoliopsida</taxon>
        <taxon>eudicotyledons</taxon>
        <taxon>Gunneridae</taxon>
        <taxon>Pentapetalae</taxon>
        <taxon>rosids</taxon>
        <taxon>Vitales</taxon>
        <taxon>Vitaceae</taxon>
        <taxon>Viteae</taxon>
        <taxon>Vitis</taxon>
    </lineage>
</organism>
<proteinExistence type="inferred from homology"/>
<dbReference type="PANTHER" id="PTHR31602">
    <property type="entry name" value="GROWTH-REGULATING FACTOR 5"/>
    <property type="match status" value="1"/>
</dbReference>
<dbReference type="GO" id="GO:0006351">
    <property type="term" value="P:DNA-templated transcription"/>
    <property type="evidence" value="ECO:0007669"/>
    <property type="project" value="UniProtKB-UniRule"/>
</dbReference>
<reference evidence="10 11" key="1">
    <citation type="journal article" date="2023" name="BMC Biotechnol.">
        <title>Vitis rotundifolia cv Carlos genome sequencing.</title>
        <authorList>
            <person name="Huff M."/>
            <person name="Hulse-Kemp A."/>
            <person name="Scheffler B."/>
            <person name="Youngblood R."/>
            <person name="Simpson S."/>
            <person name="Babiker E."/>
            <person name="Staton M."/>
        </authorList>
    </citation>
    <scope>NUCLEOTIDE SEQUENCE [LARGE SCALE GENOMIC DNA]</scope>
    <source>
        <tissue evidence="10">Leaf</tissue>
    </source>
</reference>
<keyword evidence="3 4" id="KW-0539">Nucleus</keyword>
<evidence type="ECO:0000313" key="11">
    <source>
        <dbReference type="Proteomes" id="UP001168098"/>
    </source>
</evidence>
<feature type="short sequence motif" description="Bipartite nuclear localization signal" evidence="4">
    <location>
        <begin position="225"/>
        <end position="232"/>
    </location>
</feature>
<evidence type="ECO:0000256" key="3">
    <source>
        <dbReference type="ARBA" id="ARBA00023242"/>
    </source>
</evidence>
<evidence type="ECO:0000313" key="10">
    <source>
        <dbReference type="EMBL" id="KAJ9695176.1"/>
    </source>
</evidence>
<feature type="short sequence motif" description="Bipartite nuclear localization signal" evidence="4">
    <location>
        <begin position="197"/>
        <end position="207"/>
    </location>
</feature>
<protein>
    <recommendedName>
        <fullName evidence="5">Growth-regulating factor</fullName>
    </recommendedName>
</protein>
<keyword evidence="5" id="KW-0805">Transcription regulation</keyword>
<accession>A0AA38ZTY3</accession>
<comment type="caution">
    <text evidence="10">The sequence shown here is derived from an EMBL/GenBank/DDBJ whole genome shotgun (WGS) entry which is preliminary data.</text>
</comment>
<feature type="region of interest" description="Disordered" evidence="6">
    <location>
        <begin position="369"/>
        <end position="446"/>
    </location>
</feature>
<feature type="transmembrane region" description="Helical" evidence="7">
    <location>
        <begin position="95"/>
        <end position="112"/>
    </location>
</feature>
<dbReference type="PROSITE" id="PS51667">
    <property type="entry name" value="WRC"/>
    <property type="match status" value="1"/>
</dbReference>
<dbReference type="PROSITE" id="PS51666">
    <property type="entry name" value="QLQ"/>
    <property type="match status" value="1"/>
</dbReference>
<keyword evidence="5" id="KW-0804">Transcription</keyword>
<feature type="compositionally biased region" description="Polar residues" evidence="6">
    <location>
        <begin position="369"/>
        <end position="385"/>
    </location>
</feature>
<evidence type="ECO:0000256" key="5">
    <source>
        <dbReference type="RuleBase" id="RU367127"/>
    </source>
</evidence>
<keyword evidence="11" id="KW-1185">Reference proteome</keyword>
<sequence>MSQKKHLLERCLDFSLINNHLGLLFHCLYLNPTARSATCQHFQIQQQLLPDFLVRSVFLFFYPSLFLFLSSVVAEQLRKLGSRYGKVSGFLVSRFSSNLPFFFSLFVWWRAFGLLETGGSYFSLAQWQELELQALIFRHMLAGAAVPPELLQLIKKSLLNPPSYYLQHPLQHYQHYQPALLQSGYWGRAAMDPEPGRCRRTDGKKWRCSRDVVTGQKYCERHMHRGRNRSRKPVEIPTPAAAGGGGGAAAVASVGALKSTAAAIAAPPLTTVAGGTHFALSGPPPSIDLLHVNRSPPEPKTENKGLFEHQTENVSGDGRSDGRVLRHFFDDWPRSIQEPDNAANGSNNGQATSSTYLSMSILGHHSSDVSLKLSTGNGDEQSPQDVNAERERPQLNWAAGWGTHQSAQMGGPLAEALRSATSNSSPTSVLHQLPRGTASDTSYVST</sequence>
<feature type="transmembrane region" description="Helical" evidence="7">
    <location>
        <begin position="52"/>
        <end position="74"/>
    </location>
</feature>
<dbReference type="EMBL" id="JARBHA010000008">
    <property type="protein sequence ID" value="KAJ9695176.1"/>
    <property type="molecule type" value="Genomic_DNA"/>
</dbReference>
<dbReference type="GO" id="GO:0005524">
    <property type="term" value="F:ATP binding"/>
    <property type="evidence" value="ECO:0007669"/>
    <property type="project" value="UniProtKB-UniRule"/>
</dbReference>
<keyword evidence="5" id="KW-0010">Activator</keyword>
<evidence type="ECO:0000259" key="9">
    <source>
        <dbReference type="PROSITE" id="PS51667"/>
    </source>
</evidence>
<evidence type="ECO:0000259" key="8">
    <source>
        <dbReference type="PROSITE" id="PS51666"/>
    </source>
</evidence>
<keyword evidence="7" id="KW-0812">Transmembrane</keyword>
<dbReference type="InterPro" id="IPR014978">
    <property type="entry name" value="Gln-Leu-Gln_QLQ"/>
</dbReference>
<dbReference type="Proteomes" id="UP001168098">
    <property type="component" value="Unassembled WGS sequence"/>
</dbReference>
<dbReference type="GO" id="GO:0006355">
    <property type="term" value="P:regulation of DNA-templated transcription"/>
    <property type="evidence" value="ECO:0007669"/>
    <property type="project" value="InterPro"/>
</dbReference>
<feature type="domain" description="QLQ" evidence="8">
    <location>
        <begin position="121"/>
        <end position="156"/>
    </location>
</feature>
<evidence type="ECO:0000256" key="7">
    <source>
        <dbReference type="SAM" id="Phobius"/>
    </source>
</evidence>
<dbReference type="SMART" id="SM00951">
    <property type="entry name" value="QLQ"/>
    <property type="match status" value="1"/>
</dbReference>
<dbReference type="GO" id="GO:0099402">
    <property type="term" value="P:plant organ development"/>
    <property type="evidence" value="ECO:0007669"/>
    <property type="project" value="UniProtKB-ARBA"/>
</dbReference>
<comment type="subcellular location">
    <subcellularLocation>
        <location evidence="1 4 5">Nucleus</location>
    </subcellularLocation>
</comment>
<feature type="compositionally biased region" description="Polar residues" evidence="6">
    <location>
        <begin position="419"/>
        <end position="430"/>
    </location>
</feature>
<evidence type="ECO:0000256" key="2">
    <source>
        <dbReference type="ARBA" id="ARBA00008122"/>
    </source>
</evidence>
<evidence type="ECO:0000256" key="1">
    <source>
        <dbReference type="ARBA" id="ARBA00004123"/>
    </source>
</evidence>
<comment type="similarity">
    <text evidence="2 5">Belongs to the GRF family.</text>
</comment>
<dbReference type="PANTHER" id="PTHR31602:SF63">
    <property type="entry name" value="GROWTH-REGULATING FACTOR 3"/>
    <property type="match status" value="1"/>
</dbReference>
<feature type="domain" description="WRC" evidence="9">
    <location>
        <begin position="192"/>
        <end position="236"/>
    </location>
</feature>